<dbReference type="InterPro" id="IPR036412">
    <property type="entry name" value="HAD-like_sf"/>
</dbReference>
<feature type="compositionally biased region" description="Basic residues" evidence="1">
    <location>
        <begin position="75"/>
        <end position="87"/>
    </location>
</feature>
<reference evidence="2 3" key="1">
    <citation type="journal article" date="2014" name="PLoS Genet.">
        <title>Analysis of the Phlebiopsis gigantea genome, transcriptome and secretome provides insight into its pioneer colonization strategies of wood.</title>
        <authorList>
            <person name="Hori C."/>
            <person name="Ishida T."/>
            <person name="Igarashi K."/>
            <person name="Samejima M."/>
            <person name="Suzuki H."/>
            <person name="Master E."/>
            <person name="Ferreira P."/>
            <person name="Ruiz-Duenas F.J."/>
            <person name="Held B."/>
            <person name="Canessa P."/>
            <person name="Larrondo L.F."/>
            <person name="Schmoll M."/>
            <person name="Druzhinina I.S."/>
            <person name="Kubicek C.P."/>
            <person name="Gaskell J.A."/>
            <person name="Kersten P."/>
            <person name="St John F."/>
            <person name="Glasner J."/>
            <person name="Sabat G."/>
            <person name="Splinter BonDurant S."/>
            <person name="Syed K."/>
            <person name="Yadav J."/>
            <person name="Mgbeahuruike A.C."/>
            <person name="Kovalchuk A."/>
            <person name="Asiegbu F.O."/>
            <person name="Lackner G."/>
            <person name="Hoffmeister D."/>
            <person name="Rencoret J."/>
            <person name="Gutierrez A."/>
            <person name="Sun H."/>
            <person name="Lindquist E."/>
            <person name="Barry K."/>
            <person name="Riley R."/>
            <person name="Grigoriev I.V."/>
            <person name="Henrissat B."/>
            <person name="Kues U."/>
            <person name="Berka R.M."/>
            <person name="Martinez A.T."/>
            <person name="Covert S.F."/>
            <person name="Blanchette R.A."/>
            <person name="Cullen D."/>
        </authorList>
    </citation>
    <scope>NUCLEOTIDE SEQUENCE [LARGE SCALE GENOMIC DNA]</scope>
    <source>
        <strain evidence="2 3">11061_1 CR5-6</strain>
    </source>
</reference>
<feature type="region of interest" description="Disordered" evidence="1">
    <location>
        <begin position="66"/>
        <end position="87"/>
    </location>
</feature>
<feature type="non-terminal residue" evidence="2">
    <location>
        <position position="87"/>
    </location>
</feature>
<evidence type="ECO:0000256" key="1">
    <source>
        <dbReference type="SAM" id="MobiDB-lite"/>
    </source>
</evidence>
<proteinExistence type="predicted"/>
<accession>A0A0C3S209</accession>
<dbReference type="AlphaFoldDB" id="A0A0C3S209"/>
<evidence type="ECO:0000313" key="3">
    <source>
        <dbReference type="Proteomes" id="UP000053257"/>
    </source>
</evidence>
<dbReference type="EMBL" id="KN840763">
    <property type="protein sequence ID" value="KIP01590.1"/>
    <property type="molecule type" value="Genomic_DNA"/>
</dbReference>
<dbReference type="SUPFAM" id="SSF56784">
    <property type="entry name" value="HAD-like"/>
    <property type="match status" value="1"/>
</dbReference>
<gene>
    <name evidence="2" type="ORF">PHLGIDRAFT_123216</name>
</gene>
<dbReference type="HOGENOM" id="CLU_2503967_0_0_1"/>
<evidence type="ECO:0008006" key="4">
    <source>
        <dbReference type="Google" id="ProtNLM"/>
    </source>
</evidence>
<name>A0A0C3S209_PHLG1</name>
<organism evidence="2 3">
    <name type="scientific">Phlebiopsis gigantea (strain 11061_1 CR5-6)</name>
    <name type="common">White-rot fungus</name>
    <name type="synonym">Peniophora gigantea</name>
    <dbReference type="NCBI Taxonomy" id="745531"/>
    <lineage>
        <taxon>Eukaryota</taxon>
        <taxon>Fungi</taxon>
        <taxon>Dikarya</taxon>
        <taxon>Basidiomycota</taxon>
        <taxon>Agaricomycotina</taxon>
        <taxon>Agaricomycetes</taxon>
        <taxon>Polyporales</taxon>
        <taxon>Phanerochaetaceae</taxon>
        <taxon>Phlebiopsis</taxon>
    </lineage>
</organism>
<dbReference type="Proteomes" id="UP000053257">
    <property type="component" value="Unassembled WGS sequence"/>
</dbReference>
<protein>
    <recommendedName>
        <fullName evidence="4">Haloacid dehalogenase</fullName>
    </recommendedName>
</protein>
<evidence type="ECO:0000313" key="2">
    <source>
        <dbReference type="EMBL" id="KIP01590.1"/>
    </source>
</evidence>
<dbReference type="InterPro" id="IPR023214">
    <property type="entry name" value="HAD_sf"/>
</dbReference>
<sequence length="87" mass="9883">MSDTPALDALRDVDVFFFDVFGTVLDWRSGVAHELADRFGGDVDWTQFATEWREGYMALLCAAHRHQGGNQKPKEKNRAKRRSSQPA</sequence>
<dbReference type="Gene3D" id="1.10.150.750">
    <property type="match status" value="1"/>
</dbReference>
<keyword evidence="3" id="KW-1185">Reference proteome</keyword>
<dbReference type="Gene3D" id="3.40.50.1000">
    <property type="entry name" value="HAD superfamily/HAD-like"/>
    <property type="match status" value="1"/>
</dbReference>